<dbReference type="EMBL" id="JACEQY010000002">
    <property type="protein sequence ID" value="MBA4860438.1"/>
    <property type="molecule type" value="Genomic_DNA"/>
</dbReference>
<reference evidence="1 2" key="1">
    <citation type="submission" date="2020-07" db="EMBL/GenBank/DDBJ databases">
        <title>Streptomyces isolated from Indian soil.</title>
        <authorList>
            <person name="Mandal S."/>
            <person name="Maiti P.K."/>
        </authorList>
    </citation>
    <scope>NUCLEOTIDE SEQUENCE [LARGE SCALE GENOMIC DNA]</scope>
    <source>
        <strain evidence="1 2">PSKA54</strain>
    </source>
</reference>
<accession>A0A7W2CWK3</accession>
<name>A0A7W2CWK3_9ACTN</name>
<evidence type="ECO:0000313" key="1">
    <source>
        <dbReference type="EMBL" id="MBA4860438.1"/>
    </source>
</evidence>
<dbReference type="AlphaFoldDB" id="A0A7W2CWK3"/>
<dbReference type="Proteomes" id="UP000586976">
    <property type="component" value="Unassembled WGS sequence"/>
</dbReference>
<evidence type="ECO:0000313" key="2">
    <source>
        <dbReference type="Proteomes" id="UP000586976"/>
    </source>
</evidence>
<sequence>MDEQDCESCHLESFRELSGFELSVQLAASKADVAGIIYAHDLSEEEFSDRFPELAKLVQDLPDDLPHLG</sequence>
<organism evidence="1 2">
    <name type="scientific">Streptomyces himalayensis subsp. aureolus</name>
    <dbReference type="NCBI Taxonomy" id="2758039"/>
    <lineage>
        <taxon>Bacteria</taxon>
        <taxon>Bacillati</taxon>
        <taxon>Actinomycetota</taxon>
        <taxon>Actinomycetes</taxon>
        <taxon>Kitasatosporales</taxon>
        <taxon>Streptomycetaceae</taxon>
        <taxon>Streptomyces</taxon>
        <taxon>Streptomyces himalayensis</taxon>
    </lineage>
</organism>
<comment type="caution">
    <text evidence="1">The sequence shown here is derived from an EMBL/GenBank/DDBJ whole genome shotgun (WGS) entry which is preliminary data.</text>
</comment>
<keyword evidence="2" id="KW-1185">Reference proteome</keyword>
<protein>
    <submittedName>
        <fullName evidence="1">Uncharacterized protein</fullName>
    </submittedName>
</protein>
<proteinExistence type="predicted"/>
<dbReference type="RefSeq" id="WP_181862547.1">
    <property type="nucleotide sequence ID" value="NZ_JACEQY010000002.1"/>
</dbReference>
<gene>
    <name evidence="1" type="ORF">H1V43_03380</name>
</gene>